<dbReference type="RefSeq" id="WP_111312848.1">
    <property type="nucleotide sequence ID" value="NZ_QEQD01000004.1"/>
</dbReference>
<accession>A0A369ZD25</accession>
<dbReference type="SUPFAM" id="SSF51182">
    <property type="entry name" value="RmlC-like cupins"/>
    <property type="match status" value="1"/>
</dbReference>
<sequence>MKKVLLASLLSFGIASIAQADIGVVKDGFGKIMQTEQFTVVKKALKKGEQLKRHNHEGDGVIFTVLSGKMNVVLNDNEKHEINVGQVLNFDGKYFIQGEAAEDSVIMVTLVEVDDAPHEHHHDHKH</sequence>
<dbReference type="InterPro" id="IPR011051">
    <property type="entry name" value="RmlC_Cupin_sf"/>
</dbReference>
<protein>
    <submittedName>
        <fullName evidence="3">Cupin</fullName>
    </submittedName>
</protein>
<evidence type="ECO:0000313" key="4">
    <source>
        <dbReference type="Proteomes" id="UP000253999"/>
    </source>
</evidence>
<comment type="caution">
    <text evidence="3">The sequence shown here is derived from an EMBL/GenBank/DDBJ whole genome shotgun (WGS) entry which is preliminary data.</text>
</comment>
<dbReference type="InterPro" id="IPR014710">
    <property type="entry name" value="RmlC-like_jellyroll"/>
</dbReference>
<dbReference type="InterPro" id="IPR013096">
    <property type="entry name" value="Cupin_2"/>
</dbReference>
<keyword evidence="1" id="KW-0732">Signal</keyword>
<feature type="domain" description="Cupin type-2" evidence="2">
    <location>
        <begin position="45"/>
        <end position="91"/>
    </location>
</feature>
<feature type="chain" id="PRO_5016620704" evidence="1">
    <location>
        <begin position="21"/>
        <end position="126"/>
    </location>
</feature>
<organism evidence="3 4">
    <name type="scientific">Haemophilus parahaemolyticus</name>
    <dbReference type="NCBI Taxonomy" id="735"/>
    <lineage>
        <taxon>Bacteria</taxon>
        <taxon>Pseudomonadati</taxon>
        <taxon>Pseudomonadota</taxon>
        <taxon>Gammaproteobacteria</taxon>
        <taxon>Pasteurellales</taxon>
        <taxon>Pasteurellaceae</taxon>
        <taxon>Haemophilus</taxon>
    </lineage>
</organism>
<name>A0A369ZD25_HAEPH</name>
<evidence type="ECO:0000313" key="3">
    <source>
        <dbReference type="EMBL" id="RDF04685.1"/>
    </source>
</evidence>
<feature type="signal peptide" evidence="1">
    <location>
        <begin position="1"/>
        <end position="20"/>
    </location>
</feature>
<evidence type="ECO:0000259" key="2">
    <source>
        <dbReference type="Pfam" id="PF07883"/>
    </source>
</evidence>
<dbReference type="AlphaFoldDB" id="A0A369ZD25"/>
<dbReference type="Proteomes" id="UP000253999">
    <property type="component" value="Unassembled WGS sequence"/>
</dbReference>
<evidence type="ECO:0000256" key="1">
    <source>
        <dbReference type="SAM" id="SignalP"/>
    </source>
</evidence>
<reference evidence="3 4" key="1">
    <citation type="submission" date="2018-05" db="EMBL/GenBank/DDBJ databases">
        <title>Draft Genome Sequences for a Diverse set of 7 Haemophilus Species.</title>
        <authorList>
            <person name="Nichols M."/>
            <person name="Topaz N."/>
            <person name="Wang X."/>
            <person name="Wang X."/>
            <person name="Boxrud D."/>
        </authorList>
    </citation>
    <scope>NUCLEOTIDE SEQUENCE [LARGE SCALE GENOMIC DNA]</scope>
    <source>
        <strain evidence="3 4">C2010039593</strain>
    </source>
</reference>
<dbReference type="EMBL" id="QEQD01000004">
    <property type="protein sequence ID" value="RDF04685.1"/>
    <property type="molecule type" value="Genomic_DNA"/>
</dbReference>
<dbReference type="Pfam" id="PF07883">
    <property type="entry name" value="Cupin_2"/>
    <property type="match status" value="1"/>
</dbReference>
<proteinExistence type="predicted"/>
<dbReference type="Gene3D" id="2.60.120.10">
    <property type="entry name" value="Jelly Rolls"/>
    <property type="match status" value="1"/>
</dbReference>
<gene>
    <name evidence="3" type="ORF">DPV98_04740</name>
</gene>